<dbReference type="PANTHER" id="PTHR43441:SF10">
    <property type="entry name" value="ACETYLTRANSFERASE"/>
    <property type="match status" value="1"/>
</dbReference>
<dbReference type="InterPro" id="IPR016181">
    <property type="entry name" value="Acyl_CoA_acyltransferase"/>
</dbReference>
<keyword evidence="2" id="KW-0808">Transferase</keyword>
<dbReference type="KEGG" id="rama:IDM48_10000"/>
<accession>A0A7H2BJ30</accession>
<dbReference type="Proteomes" id="UP000516421">
    <property type="component" value="Chromosome"/>
</dbReference>
<organism evidence="2 3">
    <name type="scientific">Rothia amarae</name>
    <dbReference type="NCBI Taxonomy" id="169480"/>
    <lineage>
        <taxon>Bacteria</taxon>
        <taxon>Bacillati</taxon>
        <taxon>Actinomycetota</taxon>
        <taxon>Actinomycetes</taxon>
        <taxon>Micrococcales</taxon>
        <taxon>Micrococcaceae</taxon>
        <taxon>Rothia</taxon>
    </lineage>
</organism>
<gene>
    <name evidence="2" type="ORF">IDM48_10000</name>
</gene>
<dbReference type="GO" id="GO:1990189">
    <property type="term" value="F:protein N-terminal-serine acetyltransferase activity"/>
    <property type="evidence" value="ECO:0007669"/>
    <property type="project" value="TreeGrafter"/>
</dbReference>
<dbReference type="Pfam" id="PF13302">
    <property type="entry name" value="Acetyltransf_3"/>
    <property type="match status" value="1"/>
</dbReference>
<dbReference type="SUPFAM" id="SSF55729">
    <property type="entry name" value="Acyl-CoA N-acyltransferases (Nat)"/>
    <property type="match status" value="1"/>
</dbReference>
<evidence type="ECO:0000259" key="1">
    <source>
        <dbReference type="PROSITE" id="PS51186"/>
    </source>
</evidence>
<keyword evidence="3" id="KW-1185">Reference proteome</keyword>
<dbReference type="Gene3D" id="3.40.630.30">
    <property type="match status" value="1"/>
</dbReference>
<dbReference type="InterPro" id="IPR000182">
    <property type="entry name" value="GNAT_dom"/>
</dbReference>
<dbReference type="GO" id="GO:0008999">
    <property type="term" value="F:protein-N-terminal-alanine acetyltransferase activity"/>
    <property type="evidence" value="ECO:0007669"/>
    <property type="project" value="TreeGrafter"/>
</dbReference>
<sequence length="189" mass="20669">MPAPELIAERFTLRPLREADIPELTSACQDSEILRWCMGVPLNYSEETARNYIEFSHDAADNGNELIWGIDLSGTFAGIVSLYNLTDTSAEIGFWLAPVLRGQGLLTDAARVVLGFAFDPLGMGLDEVTWTAIAGNAASERVAIKLGFSDIRCEEKGTQGRPTENGTDTRLDARTATMTRKQFSHIGLD</sequence>
<proteinExistence type="predicted"/>
<dbReference type="InterPro" id="IPR051908">
    <property type="entry name" value="Ribosomal_N-acetyltransferase"/>
</dbReference>
<dbReference type="RefSeq" id="WP_145175276.1">
    <property type="nucleotide sequence ID" value="NZ_CP061538.1"/>
</dbReference>
<dbReference type="EMBL" id="CP061538">
    <property type="protein sequence ID" value="QNV39676.1"/>
    <property type="molecule type" value="Genomic_DNA"/>
</dbReference>
<dbReference type="PROSITE" id="PS51186">
    <property type="entry name" value="GNAT"/>
    <property type="match status" value="1"/>
</dbReference>
<evidence type="ECO:0000313" key="3">
    <source>
        <dbReference type="Proteomes" id="UP000516421"/>
    </source>
</evidence>
<feature type="domain" description="N-acetyltransferase" evidence="1">
    <location>
        <begin position="11"/>
        <end position="174"/>
    </location>
</feature>
<protein>
    <submittedName>
        <fullName evidence="2">GNAT family N-acetyltransferase</fullName>
    </submittedName>
</protein>
<dbReference type="PANTHER" id="PTHR43441">
    <property type="entry name" value="RIBOSOMAL-PROTEIN-SERINE ACETYLTRANSFERASE"/>
    <property type="match status" value="1"/>
</dbReference>
<evidence type="ECO:0000313" key="2">
    <source>
        <dbReference type="EMBL" id="QNV39676.1"/>
    </source>
</evidence>
<dbReference type="AlphaFoldDB" id="A0A7H2BJ30"/>
<reference evidence="2 3" key="1">
    <citation type="submission" date="2020-09" db="EMBL/GenBank/DDBJ databases">
        <title>Investigation of environmental microbe.</title>
        <authorList>
            <person name="Ou Y."/>
            <person name="Kang Q."/>
        </authorList>
    </citation>
    <scope>NUCLEOTIDE SEQUENCE [LARGE SCALE GENOMIC DNA]</scope>
    <source>
        <strain evidence="2 3">KJZ-9</strain>
    </source>
</reference>
<dbReference type="GO" id="GO:0005737">
    <property type="term" value="C:cytoplasm"/>
    <property type="evidence" value="ECO:0007669"/>
    <property type="project" value="TreeGrafter"/>
</dbReference>
<name>A0A7H2BJ30_9MICC</name>